<organism evidence="3 4">
    <name type="scientific">Sapientia aquatica</name>
    <dbReference type="NCBI Taxonomy" id="1549640"/>
    <lineage>
        <taxon>Bacteria</taxon>
        <taxon>Pseudomonadati</taxon>
        <taxon>Pseudomonadota</taxon>
        <taxon>Betaproteobacteria</taxon>
        <taxon>Burkholderiales</taxon>
        <taxon>Oxalobacteraceae</taxon>
        <taxon>Sapientia</taxon>
    </lineage>
</organism>
<dbReference type="Pfam" id="PF04076">
    <property type="entry name" value="BOF"/>
    <property type="match status" value="1"/>
</dbReference>
<dbReference type="Proteomes" id="UP000294829">
    <property type="component" value="Unassembled WGS sequence"/>
</dbReference>
<protein>
    <submittedName>
        <fullName evidence="3">NirD/YgiW/YdeI family stress tolerance protein</fullName>
    </submittedName>
</protein>
<dbReference type="NCBIfam" id="NF033674">
    <property type="entry name" value="stress_OB_fold"/>
    <property type="match status" value="1"/>
</dbReference>
<keyword evidence="1 2" id="KW-0732">Signal</keyword>
<dbReference type="AlphaFoldDB" id="A0A4R5W308"/>
<dbReference type="InterPro" id="IPR036700">
    <property type="entry name" value="BOBF_sf"/>
</dbReference>
<dbReference type="SUPFAM" id="SSF101756">
    <property type="entry name" value="Hypothetical protein YgiW"/>
    <property type="match status" value="1"/>
</dbReference>
<dbReference type="OrthoDB" id="6650354at2"/>
<comment type="caution">
    <text evidence="3">The sequence shown here is derived from an EMBL/GenBank/DDBJ whole genome shotgun (WGS) entry which is preliminary data.</text>
</comment>
<reference evidence="3 4" key="1">
    <citation type="submission" date="2019-03" db="EMBL/GenBank/DDBJ databases">
        <title>Sapientia aquatica gen. nov., sp. nov., isolated from a crater lake.</title>
        <authorList>
            <person name="Felfoldi T."/>
            <person name="Szabo A."/>
            <person name="Toth E."/>
            <person name="Schumann P."/>
            <person name="Keki Z."/>
            <person name="Marialigeti K."/>
            <person name="Mathe I."/>
        </authorList>
    </citation>
    <scope>NUCLEOTIDE SEQUENCE [LARGE SCALE GENOMIC DNA]</scope>
    <source>
        <strain evidence="3 4">SA-152</strain>
    </source>
</reference>
<name>A0A4R5W308_9BURK</name>
<accession>A0A4R5W308</accession>
<dbReference type="EMBL" id="SMYL01000002">
    <property type="protein sequence ID" value="TDK67021.1"/>
    <property type="molecule type" value="Genomic_DNA"/>
</dbReference>
<feature type="chain" id="PRO_5020489643" evidence="2">
    <location>
        <begin position="22"/>
        <end position="132"/>
    </location>
</feature>
<evidence type="ECO:0000256" key="2">
    <source>
        <dbReference type="SAM" id="SignalP"/>
    </source>
</evidence>
<dbReference type="RefSeq" id="WP_133325853.1">
    <property type="nucleotide sequence ID" value="NZ_SMYL01000002.1"/>
</dbReference>
<proteinExistence type="predicted"/>
<evidence type="ECO:0000256" key="1">
    <source>
        <dbReference type="ARBA" id="ARBA00022729"/>
    </source>
</evidence>
<dbReference type="PANTHER" id="PTHR36571">
    <property type="entry name" value="PROTEIN YGIW"/>
    <property type="match status" value="1"/>
</dbReference>
<sequence>MKPIHIILLGILAASSSAVFAQTYTGPTESAKSAQHYTGPSSPPVMTVKQLLADGRDDQYVTLVGKIIRHTGGEHYVFSDGSGEINVEIDAKYFPKQVSIDDKVQVQLQGEFDRKHFGKSEFDVQQVITIVK</sequence>
<feature type="signal peptide" evidence="2">
    <location>
        <begin position="1"/>
        <end position="21"/>
    </location>
</feature>
<evidence type="ECO:0000313" key="4">
    <source>
        <dbReference type="Proteomes" id="UP000294829"/>
    </source>
</evidence>
<dbReference type="PANTHER" id="PTHR36571:SF1">
    <property type="entry name" value="PROTEIN YGIW"/>
    <property type="match status" value="1"/>
</dbReference>
<evidence type="ECO:0000313" key="3">
    <source>
        <dbReference type="EMBL" id="TDK67021.1"/>
    </source>
</evidence>
<dbReference type="InterPro" id="IPR005220">
    <property type="entry name" value="CarO-like"/>
</dbReference>
<keyword evidence="4" id="KW-1185">Reference proteome</keyword>
<gene>
    <name evidence="3" type="ORF">E2I14_04385</name>
</gene>
<dbReference type="Gene3D" id="2.40.50.200">
    <property type="entry name" value="Bacterial OB-fold"/>
    <property type="match status" value="1"/>
</dbReference>